<evidence type="ECO:0000259" key="2">
    <source>
        <dbReference type="Pfam" id="PF10593"/>
    </source>
</evidence>
<accession>A0A0S4LF01</accession>
<organism evidence="3 4">
    <name type="scientific">Candidatus Nitrospira nitrificans</name>
    <dbReference type="NCBI Taxonomy" id="1742973"/>
    <lineage>
        <taxon>Bacteria</taxon>
        <taxon>Pseudomonadati</taxon>
        <taxon>Nitrospirota</taxon>
        <taxon>Nitrospiria</taxon>
        <taxon>Nitrospirales</taxon>
        <taxon>Nitrospiraceae</taxon>
        <taxon>Nitrospira</taxon>
    </lineage>
</organism>
<dbReference type="OrthoDB" id="436461at2"/>
<feature type="region of interest" description="Disordered" evidence="1">
    <location>
        <begin position="860"/>
        <end position="885"/>
    </location>
</feature>
<keyword evidence="4" id="KW-1185">Reference proteome</keyword>
<evidence type="ECO:0000313" key="4">
    <source>
        <dbReference type="Proteomes" id="UP000198736"/>
    </source>
</evidence>
<reference evidence="4" key="1">
    <citation type="submission" date="2015-10" db="EMBL/GenBank/DDBJ databases">
        <authorList>
            <person name="Luecker S."/>
            <person name="Luecker S."/>
        </authorList>
    </citation>
    <scope>NUCLEOTIDE SEQUENCE [LARGE SCALE GENOMIC DNA]</scope>
</reference>
<dbReference type="STRING" id="1742973.COMA2_170057"/>
<gene>
    <name evidence="3" type="ORF">COMA2_170057</name>
</gene>
<dbReference type="AlphaFoldDB" id="A0A0S4LF01"/>
<evidence type="ECO:0000256" key="1">
    <source>
        <dbReference type="SAM" id="MobiDB-lite"/>
    </source>
</evidence>
<sequence>MDDESKFKTALGMCQMYLRPPASGSSTFHTPLAIQQAVEAITTMSIFSGVDGARLSAELEMRLTVYAPFHRTLGMDTNHMAWLPSKRGQIEWRYWDRYRLYLEERLPDAGIRSLERVTDDILARLEDPARPGDWDRRGLVMGHVQSGKTANYCGLICKAADAGYKVIIVLSGIHNNLRSQTQIRLDEGFLGFTSEPRTSGSQQIFPRAGVGLLDGTIHANTGTNRTQTGDFNTTVANQFGISPGGLPLLFVVKKNVSVLNNIFGWIQSYADARESETDRRFVRNVPVLVIDDEADLASVDTRQQMFDEYGNPDLEHEPTKINKLIRKILQSFGKVAYVGYTATPFANIFIHDRGVTRELGADLFPRSFIVHIPPPSNYLSPARVFGIKGEEDTGLEAVESLPLVRIVSDHARSNAIDEQHGWMPPKLIARTGHIPLFNGEHRVPPSLIEAMMGFILTVAVRRLREHGPHHNSMLIHVIRYTAVQNLVAEQVQLTLRDIVQRLRYGDGGRTPTIQNEFKDLWFRDFVPTSKECHRIAGKDAVPPLHEWEKVAPLLREVTDSIHVKTINGSAGDVLEYEEHRVTGLNAIVIGGDKLSRGLTLEGLSVSYFLRASQMYDTLMQMGRWFGYRDKYLDLCRLYTTGELLGWFTHIAAASEELQRDFQYMAHVHGTPEDFGLKVRSHPVMLVTSAVKMRHGTEMTLSFSGDISETICFYRDPVWIGRNFSAVENWLAALAGRPTKTEKSNGHLWHDVGAREILDLISAYSTHEGAYRANTTLLTRYIKAKVEQSELQDWKVLLCSSGLKKAQPAIIAGLDIGLIERAPYPKEQRTEDPLTIRQLMSRTDELVDLTDEQIEAARKLTVDNWKDDPDRKPEDPPPKDPGRREARQFRPKTNGLLLLYPLNPSQYVGLPHPTKPIIGLAISFPTSDKADPISYTVNNIYTLRGGDDESF</sequence>
<dbReference type="RefSeq" id="WP_090895815.1">
    <property type="nucleotide sequence ID" value="NZ_CZPZ01000009.1"/>
</dbReference>
<dbReference type="SUPFAM" id="SSF52540">
    <property type="entry name" value="P-loop containing nucleoside triphosphate hydrolases"/>
    <property type="match status" value="1"/>
</dbReference>
<proteinExistence type="predicted"/>
<evidence type="ECO:0000313" key="3">
    <source>
        <dbReference type="EMBL" id="CUS34532.1"/>
    </source>
</evidence>
<dbReference type="Proteomes" id="UP000198736">
    <property type="component" value="Unassembled WGS sequence"/>
</dbReference>
<dbReference type="InterPro" id="IPR027417">
    <property type="entry name" value="P-loop_NTPase"/>
</dbReference>
<dbReference type="InterPro" id="IPR018310">
    <property type="entry name" value="Put_endonuclease_Z1-dom"/>
</dbReference>
<name>A0A0S4LF01_9BACT</name>
<feature type="domain" description="Putative endonuclease Z1" evidence="2">
    <location>
        <begin position="446"/>
        <end position="684"/>
    </location>
</feature>
<dbReference type="EMBL" id="CZPZ01000009">
    <property type="protein sequence ID" value="CUS34532.1"/>
    <property type="molecule type" value="Genomic_DNA"/>
</dbReference>
<dbReference type="Pfam" id="PF10593">
    <property type="entry name" value="Z1"/>
    <property type="match status" value="1"/>
</dbReference>
<protein>
    <recommendedName>
        <fullName evidence="2">Putative endonuclease Z1 domain-containing protein</fullName>
    </recommendedName>
</protein>